<sequence>MFAHFKRTITAGVLVAATAAGGFAPAPDTTPTPQFGAATASAATAHKFQYINQDQDQGTEWIDCGPATILMALLQNGGNLPDSYTAESQAQAMTDIRGNLSGYLQTPDMINILNARGVSGTQYLGANATNAIQDIKDGKSAIILTTTGVIANEKARPGFGHYVYISGYNSETQTFTVNDPLKVEEASYQATEQQLTNIITQSAEGNTPWVYTM</sequence>
<dbReference type="Gene3D" id="3.90.70.10">
    <property type="entry name" value="Cysteine proteinases"/>
    <property type="match status" value="1"/>
</dbReference>
<dbReference type="InterPro" id="IPR039564">
    <property type="entry name" value="Peptidase_C39-like"/>
</dbReference>
<feature type="domain" description="Peptidase C39-like" evidence="2">
    <location>
        <begin position="48"/>
        <end position="180"/>
    </location>
</feature>
<keyword evidence="4" id="KW-1185">Reference proteome</keyword>
<dbReference type="EMBL" id="CP059404">
    <property type="protein sequence ID" value="QNE88652.1"/>
    <property type="molecule type" value="Genomic_DNA"/>
</dbReference>
<gene>
    <name evidence="3" type="ORF">H0194_05935</name>
</gene>
<proteinExistence type="predicted"/>
<dbReference type="Pfam" id="PF13529">
    <property type="entry name" value="Peptidase_C39_2"/>
    <property type="match status" value="1"/>
</dbReference>
<feature type="chain" id="PRO_5028826615" evidence="1">
    <location>
        <begin position="27"/>
        <end position="213"/>
    </location>
</feature>
<dbReference type="AlphaFoldDB" id="A0A7G7CM36"/>
<accession>A0A7G7CM36</accession>
<evidence type="ECO:0000313" key="4">
    <source>
        <dbReference type="Proteomes" id="UP000515743"/>
    </source>
</evidence>
<dbReference type="KEGG" id="cik:H0194_05935"/>
<feature type="signal peptide" evidence="1">
    <location>
        <begin position="1"/>
        <end position="26"/>
    </location>
</feature>
<dbReference type="Proteomes" id="UP000515743">
    <property type="component" value="Chromosome"/>
</dbReference>
<organism evidence="3 4">
    <name type="scientific">Corynebacterium incognita</name>
    <dbReference type="NCBI Taxonomy" id="2754725"/>
    <lineage>
        <taxon>Bacteria</taxon>
        <taxon>Bacillati</taxon>
        <taxon>Actinomycetota</taxon>
        <taxon>Actinomycetes</taxon>
        <taxon>Mycobacteriales</taxon>
        <taxon>Corynebacteriaceae</taxon>
        <taxon>Corynebacterium</taxon>
    </lineage>
</organism>
<keyword evidence="1" id="KW-0732">Signal</keyword>
<dbReference type="RefSeq" id="WP_185175042.1">
    <property type="nucleotide sequence ID" value="NZ_CP059404.1"/>
</dbReference>
<name>A0A7G7CM36_9CORY</name>
<evidence type="ECO:0000259" key="2">
    <source>
        <dbReference type="Pfam" id="PF13529"/>
    </source>
</evidence>
<evidence type="ECO:0000256" key="1">
    <source>
        <dbReference type="SAM" id="SignalP"/>
    </source>
</evidence>
<reference evidence="3 4" key="1">
    <citation type="submission" date="2020-07" db="EMBL/GenBank/DDBJ databases">
        <title>Complete genome and description of Corynebacterium incognita strain Marseille-Q3630 sp. nov.</title>
        <authorList>
            <person name="Boxberger M."/>
        </authorList>
    </citation>
    <scope>NUCLEOTIDE SEQUENCE [LARGE SCALE GENOMIC DNA]</scope>
    <source>
        <strain evidence="3 4">Marseille-Q3630</strain>
    </source>
</reference>
<protein>
    <submittedName>
        <fullName evidence="3">C39 family peptidase</fullName>
    </submittedName>
</protein>
<evidence type="ECO:0000313" key="3">
    <source>
        <dbReference type="EMBL" id="QNE88652.1"/>
    </source>
</evidence>